<dbReference type="PANTHER" id="PTHR48079:SF6">
    <property type="entry name" value="NAD(P)-BINDING DOMAIN-CONTAINING PROTEIN-RELATED"/>
    <property type="match status" value="1"/>
</dbReference>
<dbReference type="InterPro" id="IPR036291">
    <property type="entry name" value="NAD(P)-bd_dom_sf"/>
</dbReference>
<dbReference type="Gene3D" id="3.40.50.720">
    <property type="entry name" value="NAD(P)-binding Rossmann-like Domain"/>
    <property type="match status" value="1"/>
</dbReference>
<accession>A0A967C3C4</accession>
<dbReference type="GO" id="GO:0005737">
    <property type="term" value="C:cytoplasm"/>
    <property type="evidence" value="ECO:0007669"/>
    <property type="project" value="TreeGrafter"/>
</dbReference>
<dbReference type="GO" id="GO:0004029">
    <property type="term" value="F:aldehyde dehydrogenase (NAD+) activity"/>
    <property type="evidence" value="ECO:0007669"/>
    <property type="project" value="TreeGrafter"/>
</dbReference>
<evidence type="ECO:0000313" key="3">
    <source>
        <dbReference type="Proteomes" id="UP000761264"/>
    </source>
</evidence>
<dbReference type="Proteomes" id="UP000761264">
    <property type="component" value="Unassembled WGS sequence"/>
</dbReference>
<dbReference type="InterPro" id="IPR051783">
    <property type="entry name" value="NAD(P)-dependent_oxidoreduct"/>
</dbReference>
<reference evidence="2" key="1">
    <citation type="submission" date="2020-03" db="EMBL/GenBank/DDBJ databases">
        <title>Genome of Pelagibius litoralis DSM 21314T.</title>
        <authorList>
            <person name="Wang G."/>
        </authorList>
    </citation>
    <scope>NUCLEOTIDE SEQUENCE</scope>
    <source>
        <strain evidence="2">DSM 21314</strain>
    </source>
</reference>
<keyword evidence="3" id="KW-1185">Reference proteome</keyword>
<protein>
    <submittedName>
        <fullName evidence="2">NAD-dependent epimerase/dehydratase family protein</fullName>
    </submittedName>
</protein>
<evidence type="ECO:0000313" key="2">
    <source>
        <dbReference type="EMBL" id="NIA69023.1"/>
    </source>
</evidence>
<proteinExistence type="predicted"/>
<name>A0A967C3C4_9PROT</name>
<dbReference type="Pfam" id="PF01370">
    <property type="entry name" value="Epimerase"/>
    <property type="match status" value="1"/>
</dbReference>
<dbReference type="AlphaFoldDB" id="A0A967C3C4"/>
<organism evidence="2 3">
    <name type="scientific">Pelagibius litoralis</name>
    <dbReference type="NCBI Taxonomy" id="374515"/>
    <lineage>
        <taxon>Bacteria</taxon>
        <taxon>Pseudomonadati</taxon>
        <taxon>Pseudomonadota</taxon>
        <taxon>Alphaproteobacteria</taxon>
        <taxon>Rhodospirillales</taxon>
        <taxon>Rhodovibrionaceae</taxon>
        <taxon>Pelagibius</taxon>
    </lineage>
</organism>
<comment type="caution">
    <text evidence="2">The sequence shown here is derived from an EMBL/GenBank/DDBJ whole genome shotgun (WGS) entry which is preliminary data.</text>
</comment>
<dbReference type="SUPFAM" id="SSF51735">
    <property type="entry name" value="NAD(P)-binding Rossmann-fold domains"/>
    <property type="match status" value="1"/>
</dbReference>
<evidence type="ECO:0000259" key="1">
    <source>
        <dbReference type="Pfam" id="PF01370"/>
    </source>
</evidence>
<dbReference type="InterPro" id="IPR001509">
    <property type="entry name" value="Epimerase_deHydtase"/>
</dbReference>
<gene>
    <name evidence="2" type="ORF">HBA54_10515</name>
</gene>
<sequence>MSSRAVRRALVTGANGFVGTAVCRHLIARGWTLRGSVRRSAAVLPEGVERLVSGPIDGTTDWTAGLEGVDAVVHCAARAHILREEAADPLVAFRRVNVEASANLARQAAAAGVARIVFISSIGAMLAETGPDTASPYQTSKREAEIALAAATGGTATELVVLRPPLIYGPGAPGNIRRLESLIAKGLPLPLASIHNRRSLLYIGNLTEAVQAALTVEKVPEAPLALSDGTDLSTPDLVRRIAGASGRKARLMPFPVGLLVLAGQLLGRPAAVEALTTSLTIDNDAVCKALGWVPSFSVDEGLAASFAKSANT</sequence>
<dbReference type="PANTHER" id="PTHR48079">
    <property type="entry name" value="PROTEIN YEEZ"/>
    <property type="match status" value="1"/>
</dbReference>
<dbReference type="EMBL" id="JAAQPH010000007">
    <property type="protein sequence ID" value="NIA69023.1"/>
    <property type="molecule type" value="Genomic_DNA"/>
</dbReference>
<dbReference type="RefSeq" id="WP_167224221.1">
    <property type="nucleotide sequence ID" value="NZ_JAAQPH010000007.1"/>
</dbReference>
<feature type="domain" description="NAD-dependent epimerase/dehydratase" evidence="1">
    <location>
        <begin position="9"/>
        <end position="216"/>
    </location>
</feature>